<dbReference type="Pfam" id="PF00512">
    <property type="entry name" value="HisKA"/>
    <property type="match status" value="1"/>
</dbReference>
<dbReference type="PANTHER" id="PTHR42878">
    <property type="entry name" value="TWO-COMPONENT HISTIDINE KINASE"/>
    <property type="match status" value="1"/>
</dbReference>
<accession>A0A6L6XMI6</accession>
<feature type="transmembrane region" description="Helical" evidence="15">
    <location>
        <begin position="45"/>
        <end position="66"/>
    </location>
</feature>
<dbReference type="InterPro" id="IPR000014">
    <property type="entry name" value="PAS"/>
</dbReference>
<evidence type="ECO:0000256" key="4">
    <source>
        <dbReference type="ARBA" id="ARBA00022475"/>
    </source>
</evidence>
<keyword evidence="13 15" id="KW-0472">Membrane</keyword>
<evidence type="ECO:0000259" key="17">
    <source>
        <dbReference type="PROSITE" id="PS50112"/>
    </source>
</evidence>
<evidence type="ECO:0000256" key="8">
    <source>
        <dbReference type="ARBA" id="ARBA00022741"/>
    </source>
</evidence>
<protein>
    <recommendedName>
        <fullName evidence="14">Sensor-like histidine kinase SenX3</fullName>
        <ecNumber evidence="3">2.7.13.3</ecNumber>
    </recommendedName>
</protein>
<dbReference type="InterPro" id="IPR050351">
    <property type="entry name" value="BphY/WalK/GraS-like"/>
</dbReference>
<dbReference type="SUPFAM" id="SSF47384">
    <property type="entry name" value="Homodimeric domain of signal transducing histidine kinase"/>
    <property type="match status" value="1"/>
</dbReference>
<dbReference type="PROSITE" id="PS50109">
    <property type="entry name" value="HIS_KIN"/>
    <property type="match status" value="1"/>
</dbReference>
<dbReference type="CDD" id="cd00082">
    <property type="entry name" value="HisKA"/>
    <property type="match status" value="1"/>
</dbReference>
<feature type="transmembrane region" description="Helical" evidence="15">
    <location>
        <begin position="175"/>
        <end position="196"/>
    </location>
</feature>
<feature type="transmembrane region" description="Helical" evidence="15">
    <location>
        <begin position="137"/>
        <end position="163"/>
    </location>
</feature>
<dbReference type="Gene3D" id="3.30.450.20">
    <property type="entry name" value="PAS domain"/>
    <property type="match status" value="1"/>
</dbReference>
<keyword evidence="19" id="KW-1185">Reference proteome</keyword>
<dbReference type="InterPro" id="IPR005467">
    <property type="entry name" value="His_kinase_dom"/>
</dbReference>
<sequence>MGGGPDGSALPRVRTRSREYAGLGFGIVCAALILGLCILTRDGELAGSVFASELWPAGGLPIVWLLVRGARVVSIDSLLMAGALYLVNLLVGAEPALAAVFAVSNVVQTWLAVALLRRWCPEVWGCGGSRGLDTPRTIARLGGTLFLALGIGAVVGVAASAAVPSLGLAFDPVDSLLWFGRNLGSALVVVPLAIMVGHRITSPGPRPSLRGPDAGPLELLAAALFTVVMYGLAFSLEELPLAFPLLAATVWFGARFTTLLSAAHSFVVGLATMALTLRGIGPFAAVEDIEVGFLIAQFYIATIAITGLAIATGRDERQALADALRRAQEEVSYEESVRAAVIGSMTEGVLVVDETGDLLVHNDAAARILGLGDQLSTQSRFSMTSWTIDGVEMTAAERPTARALRGERVEGELVVVRVANVGERVLTVSAIPLPHDDAHDRNRAMVLLRDSTSEHAHREELAAFAGVVAHDLRNPLAAIDGWTDMIADELDAGALDTQLTQEFVSRVRSSSRRMRELIRDLLAHATSSARNLDVRPIDVAALVSEVAAAQHADGLVSSEPVPAVLGDPVLVRQVLDNLIGNALKYVAPGEEPKVAVIGHRSDARLVTVEVHDNGIGVLEEDRQRIFEEFHRAHFQDYEGSGLGLSIVRRIVTRHGGTIEALPNPVGQGSVFRFTLPAYDD</sequence>
<dbReference type="RefSeq" id="WP_157340070.1">
    <property type="nucleotide sequence ID" value="NZ_WSEK01000004.1"/>
</dbReference>
<dbReference type="Gene3D" id="1.10.287.130">
    <property type="match status" value="1"/>
</dbReference>
<keyword evidence="4" id="KW-1003">Cell membrane</keyword>
<evidence type="ECO:0000256" key="5">
    <source>
        <dbReference type="ARBA" id="ARBA00022553"/>
    </source>
</evidence>
<dbReference type="SMART" id="SM00387">
    <property type="entry name" value="HATPase_c"/>
    <property type="match status" value="1"/>
</dbReference>
<dbReference type="GO" id="GO:0005524">
    <property type="term" value="F:ATP binding"/>
    <property type="evidence" value="ECO:0007669"/>
    <property type="project" value="UniProtKB-KW"/>
</dbReference>
<dbReference type="InterPro" id="IPR004358">
    <property type="entry name" value="Sig_transdc_His_kin-like_C"/>
</dbReference>
<dbReference type="InterPro" id="IPR035965">
    <property type="entry name" value="PAS-like_dom_sf"/>
</dbReference>
<feature type="transmembrane region" description="Helical" evidence="15">
    <location>
        <begin position="289"/>
        <end position="311"/>
    </location>
</feature>
<evidence type="ECO:0000259" key="16">
    <source>
        <dbReference type="PROSITE" id="PS50109"/>
    </source>
</evidence>
<dbReference type="Pfam" id="PF05231">
    <property type="entry name" value="MASE1"/>
    <property type="match status" value="1"/>
</dbReference>
<evidence type="ECO:0000313" key="19">
    <source>
        <dbReference type="Proteomes" id="UP000473525"/>
    </source>
</evidence>
<keyword evidence="5" id="KW-0597">Phosphoprotein</keyword>
<dbReference type="GO" id="GO:0030295">
    <property type="term" value="F:protein kinase activator activity"/>
    <property type="evidence" value="ECO:0007669"/>
    <property type="project" value="TreeGrafter"/>
</dbReference>
<organism evidence="18 19">
    <name type="scientific">Nocardioides agri</name>
    <dbReference type="NCBI Taxonomy" id="2682843"/>
    <lineage>
        <taxon>Bacteria</taxon>
        <taxon>Bacillati</taxon>
        <taxon>Actinomycetota</taxon>
        <taxon>Actinomycetes</taxon>
        <taxon>Propionibacteriales</taxon>
        <taxon>Nocardioidaceae</taxon>
        <taxon>Nocardioides</taxon>
    </lineage>
</organism>
<dbReference type="InterPro" id="IPR007895">
    <property type="entry name" value="MASE1"/>
</dbReference>
<feature type="domain" description="Histidine kinase" evidence="16">
    <location>
        <begin position="467"/>
        <end position="679"/>
    </location>
</feature>
<keyword evidence="12" id="KW-0902">Two-component regulatory system</keyword>
<dbReference type="Proteomes" id="UP000473525">
    <property type="component" value="Unassembled WGS sequence"/>
</dbReference>
<keyword evidence="11 15" id="KW-1133">Transmembrane helix</keyword>
<keyword evidence="6" id="KW-0808">Transferase</keyword>
<feature type="transmembrane region" description="Helical" evidence="15">
    <location>
        <begin position="256"/>
        <end position="277"/>
    </location>
</feature>
<dbReference type="PRINTS" id="PR00344">
    <property type="entry name" value="BCTRLSENSOR"/>
</dbReference>
<evidence type="ECO:0000256" key="14">
    <source>
        <dbReference type="ARBA" id="ARBA00039401"/>
    </source>
</evidence>
<evidence type="ECO:0000256" key="3">
    <source>
        <dbReference type="ARBA" id="ARBA00012438"/>
    </source>
</evidence>
<dbReference type="PANTHER" id="PTHR42878:SF7">
    <property type="entry name" value="SENSOR HISTIDINE KINASE GLRK"/>
    <property type="match status" value="1"/>
</dbReference>
<reference evidence="18 19" key="1">
    <citation type="submission" date="2019-12" db="EMBL/GenBank/DDBJ databases">
        <authorList>
            <person name="Huq M.A."/>
        </authorList>
    </citation>
    <scope>NUCLEOTIDE SEQUENCE [LARGE SCALE GENOMIC DNA]</scope>
    <source>
        <strain evidence="18 19">MAH-18</strain>
    </source>
</reference>
<feature type="transmembrane region" description="Helical" evidence="15">
    <location>
        <begin position="217"/>
        <end position="236"/>
    </location>
</feature>
<dbReference type="EC" id="2.7.13.3" evidence="3"/>
<dbReference type="GO" id="GO:0005886">
    <property type="term" value="C:plasma membrane"/>
    <property type="evidence" value="ECO:0007669"/>
    <property type="project" value="UniProtKB-SubCell"/>
</dbReference>
<evidence type="ECO:0000256" key="12">
    <source>
        <dbReference type="ARBA" id="ARBA00023012"/>
    </source>
</evidence>
<evidence type="ECO:0000256" key="1">
    <source>
        <dbReference type="ARBA" id="ARBA00000085"/>
    </source>
</evidence>
<dbReference type="GO" id="GO:0000156">
    <property type="term" value="F:phosphorelay response regulator activity"/>
    <property type="evidence" value="ECO:0007669"/>
    <property type="project" value="TreeGrafter"/>
</dbReference>
<evidence type="ECO:0000256" key="13">
    <source>
        <dbReference type="ARBA" id="ARBA00023136"/>
    </source>
</evidence>
<keyword evidence="9" id="KW-0418">Kinase</keyword>
<keyword evidence="8" id="KW-0547">Nucleotide-binding</keyword>
<feature type="transmembrane region" description="Helical" evidence="15">
    <location>
        <begin position="20"/>
        <end position="39"/>
    </location>
</feature>
<evidence type="ECO:0000256" key="15">
    <source>
        <dbReference type="SAM" id="Phobius"/>
    </source>
</evidence>
<dbReference type="GO" id="GO:0000155">
    <property type="term" value="F:phosphorelay sensor kinase activity"/>
    <property type="evidence" value="ECO:0007669"/>
    <property type="project" value="InterPro"/>
</dbReference>
<dbReference type="InterPro" id="IPR003661">
    <property type="entry name" value="HisK_dim/P_dom"/>
</dbReference>
<evidence type="ECO:0000256" key="2">
    <source>
        <dbReference type="ARBA" id="ARBA00004651"/>
    </source>
</evidence>
<keyword evidence="7 15" id="KW-0812">Transmembrane</keyword>
<evidence type="ECO:0000313" key="18">
    <source>
        <dbReference type="EMBL" id="MVQ47957.1"/>
    </source>
</evidence>
<comment type="catalytic activity">
    <reaction evidence="1">
        <text>ATP + protein L-histidine = ADP + protein N-phospho-L-histidine.</text>
        <dbReference type="EC" id="2.7.13.3"/>
    </reaction>
</comment>
<name>A0A6L6XMI6_9ACTN</name>
<comment type="subcellular location">
    <subcellularLocation>
        <location evidence="2">Cell membrane</location>
        <topology evidence="2">Multi-pass membrane protein</topology>
    </subcellularLocation>
</comment>
<gene>
    <name evidence="18" type="ORF">GON03_02115</name>
</gene>
<evidence type="ECO:0000256" key="7">
    <source>
        <dbReference type="ARBA" id="ARBA00022692"/>
    </source>
</evidence>
<evidence type="ECO:0000256" key="10">
    <source>
        <dbReference type="ARBA" id="ARBA00022840"/>
    </source>
</evidence>
<dbReference type="Pfam" id="PF02518">
    <property type="entry name" value="HATPase_c"/>
    <property type="match status" value="1"/>
</dbReference>
<comment type="caution">
    <text evidence="18">The sequence shown here is derived from an EMBL/GenBank/DDBJ whole genome shotgun (WGS) entry which is preliminary data.</text>
</comment>
<dbReference type="EMBL" id="WSEK01000004">
    <property type="protein sequence ID" value="MVQ47957.1"/>
    <property type="molecule type" value="Genomic_DNA"/>
</dbReference>
<dbReference type="SUPFAM" id="SSF55874">
    <property type="entry name" value="ATPase domain of HSP90 chaperone/DNA topoisomerase II/histidine kinase"/>
    <property type="match status" value="1"/>
</dbReference>
<dbReference type="SMART" id="SM00388">
    <property type="entry name" value="HisKA"/>
    <property type="match status" value="1"/>
</dbReference>
<dbReference type="InterPro" id="IPR003594">
    <property type="entry name" value="HATPase_dom"/>
</dbReference>
<dbReference type="InterPro" id="IPR036890">
    <property type="entry name" value="HATPase_C_sf"/>
</dbReference>
<evidence type="ECO:0000256" key="11">
    <source>
        <dbReference type="ARBA" id="ARBA00022989"/>
    </source>
</evidence>
<dbReference type="AlphaFoldDB" id="A0A6L6XMI6"/>
<dbReference type="Gene3D" id="3.30.565.10">
    <property type="entry name" value="Histidine kinase-like ATPase, C-terminal domain"/>
    <property type="match status" value="1"/>
</dbReference>
<keyword evidence="10" id="KW-0067">ATP-binding</keyword>
<evidence type="ECO:0000256" key="9">
    <source>
        <dbReference type="ARBA" id="ARBA00022777"/>
    </source>
</evidence>
<dbReference type="InterPro" id="IPR036097">
    <property type="entry name" value="HisK_dim/P_sf"/>
</dbReference>
<evidence type="ECO:0000256" key="6">
    <source>
        <dbReference type="ARBA" id="ARBA00022679"/>
    </source>
</evidence>
<dbReference type="GO" id="GO:0007234">
    <property type="term" value="P:osmosensory signaling via phosphorelay pathway"/>
    <property type="evidence" value="ECO:0007669"/>
    <property type="project" value="TreeGrafter"/>
</dbReference>
<proteinExistence type="predicted"/>
<dbReference type="SUPFAM" id="SSF55785">
    <property type="entry name" value="PYP-like sensor domain (PAS domain)"/>
    <property type="match status" value="1"/>
</dbReference>
<dbReference type="PROSITE" id="PS50112">
    <property type="entry name" value="PAS"/>
    <property type="match status" value="1"/>
</dbReference>
<feature type="domain" description="PAS" evidence="17">
    <location>
        <begin position="334"/>
        <end position="371"/>
    </location>
</feature>